<protein>
    <submittedName>
        <fullName evidence="2">Uncharacterized protein</fullName>
    </submittedName>
</protein>
<dbReference type="EMBL" id="QUSF01000038">
    <property type="protein sequence ID" value="RLV98699.1"/>
    <property type="molecule type" value="Genomic_DNA"/>
</dbReference>
<organism evidence="2 3">
    <name type="scientific">Chloebia gouldiae</name>
    <name type="common">Gouldian finch</name>
    <name type="synonym">Erythrura gouldiae</name>
    <dbReference type="NCBI Taxonomy" id="44316"/>
    <lineage>
        <taxon>Eukaryota</taxon>
        <taxon>Metazoa</taxon>
        <taxon>Chordata</taxon>
        <taxon>Craniata</taxon>
        <taxon>Vertebrata</taxon>
        <taxon>Euteleostomi</taxon>
        <taxon>Archelosauria</taxon>
        <taxon>Archosauria</taxon>
        <taxon>Dinosauria</taxon>
        <taxon>Saurischia</taxon>
        <taxon>Theropoda</taxon>
        <taxon>Coelurosauria</taxon>
        <taxon>Aves</taxon>
        <taxon>Neognathae</taxon>
        <taxon>Neoaves</taxon>
        <taxon>Telluraves</taxon>
        <taxon>Australaves</taxon>
        <taxon>Passeriformes</taxon>
        <taxon>Passeroidea</taxon>
        <taxon>Passeridae</taxon>
        <taxon>Chloebia</taxon>
    </lineage>
</organism>
<sequence>MDRGGRAARAASRERERALRPRPPILLLDNPSLFPPFARAGSTLRQRGVGVPALATLPIEPYWSGSVRRYSGAFSRKSRRREWRGSRPKGKKALNSSRSRQASKREKAMARGSVDTIKGFAVEETPNS</sequence>
<dbReference type="Proteomes" id="UP000276834">
    <property type="component" value="Unassembled WGS sequence"/>
</dbReference>
<keyword evidence="3" id="KW-1185">Reference proteome</keyword>
<feature type="region of interest" description="Disordered" evidence="1">
    <location>
        <begin position="74"/>
        <end position="128"/>
    </location>
</feature>
<evidence type="ECO:0000313" key="2">
    <source>
        <dbReference type="EMBL" id="RLV98699.1"/>
    </source>
</evidence>
<feature type="region of interest" description="Disordered" evidence="1">
    <location>
        <begin position="1"/>
        <end position="22"/>
    </location>
</feature>
<dbReference type="AlphaFoldDB" id="A0A3L8S9J1"/>
<accession>A0A3L8S9J1</accession>
<proteinExistence type="predicted"/>
<feature type="compositionally biased region" description="Basic residues" evidence="1">
    <location>
        <begin position="76"/>
        <end position="92"/>
    </location>
</feature>
<gene>
    <name evidence="2" type="ORF">DV515_00010584</name>
</gene>
<evidence type="ECO:0000256" key="1">
    <source>
        <dbReference type="SAM" id="MobiDB-lite"/>
    </source>
</evidence>
<feature type="compositionally biased region" description="Basic and acidic residues" evidence="1">
    <location>
        <begin position="1"/>
        <end position="19"/>
    </location>
</feature>
<evidence type="ECO:0000313" key="3">
    <source>
        <dbReference type="Proteomes" id="UP000276834"/>
    </source>
</evidence>
<comment type="caution">
    <text evidence="2">The sequence shown here is derived from an EMBL/GenBank/DDBJ whole genome shotgun (WGS) entry which is preliminary data.</text>
</comment>
<name>A0A3L8S9J1_CHLGU</name>
<reference evidence="2 3" key="1">
    <citation type="journal article" date="2018" name="Proc. R. Soc. B">
        <title>A non-coding region near Follistatin controls head colour polymorphism in the Gouldian finch.</title>
        <authorList>
            <person name="Toomey M.B."/>
            <person name="Marques C.I."/>
            <person name="Andrade P."/>
            <person name="Araujo P.M."/>
            <person name="Sabatino S."/>
            <person name="Gazda M.A."/>
            <person name="Afonso S."/>
            <person name="Lopes R.J."/>
            <person name="Corbo J.C."/>
            <person name="Carneiro M."/>
        </authorList>
    </citation>
    <scope>NUCLEOTIDE SEQUENCE [LARGE SCALE GENOMIC DNA]</scope>
    <source>
        <strain evidence="2">Red01</strain>
        <tissue evidence="2">Muscle</tissue>
    </source>
</reference>